<evidence type="ECO:0000313" key="2">
    <source>
        <dbReference type="EMBL" id="TXD34768.1"/>
    </source>
</evidence>
<keyword evidence="3" id="KW-1185">Reference proteome</keyword>
<dbReference type="EMBL" id="VOSM01000012">
    <property type="protein sequence ID" value="TXD34768.1"/>
    <property type="molecule type" value="Genomic_DNA"/>
</dbReference>
<evidence type="ECO:0000313" key="3">
    <source>
        <dbReference type="Proteomes" id="UP000321412"/>
    </source>
</evidence>
<proteinExistence type="predicted"/>
<sequence length="93" mass="9376">MALPQLRPGSLPIAALDALGLGGTRSSTSTRTSTSTSTSTRTSTSTSTRTSTSTSTRTSTRPRSGGKAPGPGACCRRAPKTSSAEETSVLVDT</sequence>
<name>A0A5C6X100_9DELT</name>
<feature type="region of interest" description="Disordered" evidence="1">
    <location>
        <begin position="20"/>
        <end position="93"/>
    </location>
</feature>
<organism evidence="2 3">
    <name type="scientific">Lujinxingia vulgaris</name>
    <dbReference type="NCBI Taxonomy" id="2600176"/>
    <lineage>
        <taxon>Bacteria</taxon>
        <taxon>Deltaproteobacteria</taxon>
        <taxon>Bradymonadales</taxon>
        <taxon>Lujinxingiaceae</taxon>
        <taxon>Lujinxingia</taxon>
    </lineage>
</organism>
<feature type="compositionally biased region" description="Low complexity" evidence="1">
    <location>
        <begin position="24"/>
        <end position="61"/>
    </location>
</feature>
<dbReference type="AlphaFoldDB" id="A0A5C6X100"/>
<reference evidence="2 3" key="1">
    <citation type="submission" date="2019-08" db="EMBL/GenBank/DDBJ databases">
        <title>Bradymonadales sp. TMQ4.</title>
        <authorList>
            <person name="Liang Q."/>
        </authorList>
    </citation>
    <scope>NUCLEOTIDE SEQUENCE [LARGE SCALE GENOMIC DNA]</scope>
    <source>
        <strain evidence="2 3">TMQ4</strain>
    </source>
</reference>
<dbReference type="Proteomes" id="UP000321412">
    <property type="component" value="Unassembled WGS sequence"/>
</dbReference>
<comment type="caution">
    <text evidence="2">The sequence shown here is derived from an EMBL/GenBank/DDBJ whole genome shotgun (WGS) entry which is preliminary data.</text>
</comment>
<accession>A0A5C6X100</accession>
<gene>
    <name evidence="2" type="ORF">FRC98_18215</name>
</gene>
<protein>
    <submittedName>
        <fullName evidence="2">Uncharacterized protein</fullName>
    </submittedName>
</protein>
<evidence type="ECO:0000256" key="1">
    <source>
        <dbReference type="SAM" id="MobiDB-lite"/>
    </source>
</evidence>